<keyword evidence="3 8" id="KW-0813">Transport</keyword>
<dbReference type="PROSITE" id="PS00216">
    <property type="entry name" value="SUGAR_TRANSPORT_1"/>
    <property type="match status" value="1"/>
</dbReference>
<keyword evidence="5 10" id="KW-1133">Transmembrane helix</keyword>
<feature type="transmembrane region" description="Helical" evidence="10">
    <location>
        <begin position="159"/>
        <end position="179"/>
    </location>
</feature>
<evidence type="ECO:0000256" key="9">
    <source>
        <dbReference type="SAM" id="MobiDB-lite"/>
    </source>
</evidence>
<evidence type="ECO:0000256" key="8">
    <source>
        <dbReference type="RuleBase" id="RU003346"/>
    </source>
</evidence>
<reference evidence="12" key="1">
    <citation type="journal article" date="2020" name="Stud. Mycol.">
        <title>101 Dothideomycetes genomes: a test case for predicting lifestyles and emergence of pathogens.</title>
        <authorList>
            <person name="Haridas S."/>
            <person name="Albert R."/>
            <person name="Binder M."/>
            <person name="Bloem J."/>
            <person name="Labutti K."/>
            <person name="Salamov A."/>
            <person name="Andreopoulos B."/>
            <person name="Baker S."/>
            <person name="Barry K."/>
            <person name="Bills G."/>
            <person name="Bluhm B."/>
            <person name="Cannon C."/>
            <person name="Castanera R."/>
            <person name="Culley D."/>
            <person name="Daum C."/>
            <person name="Ezra D."/>
            <person name="Gonzalez J."/>
            <person name="Henrissat B."/>
            <person name="Kuo A."/>
            <person name="Liang C."/>
            <person name="Lipzen A."/>
            <person name="Lutzoni F."/>
            <person name="Magnuson J."/>
            <person name="Mondo S."/>
            <person name="Nolan M."/>
            <person name="Ohm R."/>
            <person name="Pangilinan J."/>
            <person name="Park H.-J."/>
            <person name="Ramirez L."/>
            <person name="Alfaro M."/>
            <person name="Sun H."/>
            <person name="Tritt A."/>
            <person name="Yoshinaga Y."/>
            <person name="Zwiers L.-H."/>
            <person name="Turgeon B."/>
            <person name="Goodwin S."/>
            <person name="Spatafora J."/>
            <person name="Crous P."/>
            <person name="Grigoriev I."/>
        </authorList>
    </citation>
    <scope>NUCLEOTIDE SEQUENCE</scope>
    <source>
        <strain evidence="12">CBS 119925</strain>
    </source>
</reference>
<evidence type="ECO:0000313" key="13">
    <source>
        <dbReference type="Proteomes" id="UP000799440"/>
    </source>
</evidence>
<dbReference type="SUPFAM" id="SSF103473">
    <property type="entry name" value="MFS general substrate transporter"/>
    <property type="match status" value="1"/>
</dbReference>
<evidence type="ECO:0000313" key="12">
    <source>
        <dbReference type="EMBL" id="KAF2747702.1"/>
    </source>
</evidence>
<keyword evidence="6 10" id="KW-0472">Membrane</keyword>
<dbReference type="AlphaFoldDB" id="A0A6A6VAS9"/>
<feature type="transmembrane region" description="Helical" evidence="10">
    <location>
        <begin position="191"/>
        <end position="212"/>
    </location>
</feature>
<evidence type="ECO:0000256" key="3">
    <source>
        <dbReference type="ARBA" id="ARBA00022448"/>
    </source>
</evidence>
<sequence>MFLKPDNAPGKAWLTCCRPAICIGLFVAFGGVLFGYDTGTISGIIAMKYWKQEFATNRNDAGEPEITASEDSLIVSILSAGTFFGALLAAPVGDRMGRRLGLMFSAGFVFNLGVILQTISTEQDMFIAGRFFAGLGVGLISALIPMYQSETAPKWIRGTIVGAYQLAITIGLFLAAIVNNSTKDRNDSGSYRIPIAIQFLWSLILVGGLIVLPETPRFLIKQNKYDKAAKALGKLRRLPVDHPAVTEELNEVQANHLYEMSLGKATYADCFKGTIGKRLLTGSLLQILQQLTGVNFIFYYGTQYFENAGFENAFINQVITNSVNVASTLPGLYLVEKMGRRNLLLMGAVGMCVCQYIVAIVGTVAGTTEVAAQKTAIAFVCIYIFFFASSWGPVAWVVTGELFPLKVRAKCLSITTASNWLFNWAIAYSTPYMVNEDYANLQSKVFFVWGTCCFVCIAFVWFMIYETKGLSLEQVDELYGVVGKAWQSKKFRPSLNFSEVDHQNQRHRSLADIAADQERKRSVGNGEGAGMGAAATEKV</sequence>
<dbReference type="PANTHER" id="PTHR48022">
    <property type="entry name" value="PLASTIDIC GLUCOSE TRANSPORTER 4"/>
    <property type="match status" value="1"/>
</dbReference>
<feature type="transmembrane region" description="Helical" evidence="10">
    <location>
        <begin position="100"/>
        <end position="119"/>
    </location>
</feature>
<evidence type="ECO:0000256" key="2">
    <source>
        <dbReference type="ARBA" id="ARBA00010992"/>
    </source>
</evidence>
<feature type="transmembrane region" description="Helical" evidence="10">
    <location>
        <begin position="343"/>
        <end position="365"/>
    </location>
</feature>
<dbReference type="GO" id="GO:0005536">
    <property type="term" value="F:D-glucose binding"/>
    <property type="evidence" value="ECO:0007669"/>
    <property type="project" value="UniProtKB-ARBA"/>
</dbReference>
<evidence type="ECO:0000256" key="5">
    <source>
        <dbReference type="ARBA" id="ARBA00022989"/>
    </source>
</evidence>
<evidence type="ECO:0000256" key="10">
    <source>
        <dbReference type="SAM" id="Phobius"/>
    </source>
</evidence>
<dbReference type="InterPro" id="IPR003663">
    <property type="entry name" value="Sugar/inositol_transpt"/>
</dbReference>
<dbReference type="InterPro" id="IPR020846">
    <property type="entry name" value="MFS_dom"/>
</dbReference>
<feature type="transmembrane region" description="Helical" evidence="10">
    <location>
        <begin position="377"/>
        <end position="399"/>
    </location>
</feature>
<comment type="subcellular location">
    <subcellularLocation>
        <location evidence="1">Membrane</location>
        <topology evidence="1">Multi-pass membrane protein</topology>
    </subcellularLocation>
</comment>
<keyword evidence="7" id="KW-0325">Glycoprotein</keyword>
<evidence type="ECO:0000256" key="4">
    <source>
        <dbReference type="ARBA" id="ARBA00022692"/>
    </source>
</evidence>
<feature type="domain" description="Major facilitator superfamily (MFS) profile" evidence="11">
    <location>
        <begin position="23"/>
        <end position="468"/>
    </location>
</feature>
<evidence type="ECO:0000256" key="7">
    <source>
        <dbReference type="ARBA" id="ARBA00023180"/>
    </source>
</evidence>
<comment type="similarity">
    <text evidence="2 8">Belongs to the major facilitator superfamily. Sugar transporter (TC 2.A.1.1) family.</text>
</comment>
<evidence type="ECO:0000256" key="6">
    <source>
        <dbReference type="ARBA" id="ARBA00023136"/>
    </source>
</evidence>
<dbReference type="Gene3D" id="1.20.1250.20">
    <property type="entry name" value="MFS general substrate transporter like domains"/>
    <property type="match status" value="1"/>
</dbReference>
<evidence type="ECO:0000256" key="1">
    <source>
        <dbReference type="ARBA" id="ARBA00004141"/>
    </source>
</evidence>
<dbReference type="PROSITE" id="PS50850">
    <property type="entry name" value="MFS"/>
    <property type="match status" value="1"/>
</dbReference>
<feature type="transmembrane region" description="Helical" evidence="10">
    <location>
        <begin position="411"/>
        <end position="434"/>
    </location>
</feature>
<proteinExistence type="inferred from homology"/>
<dbReference type="GO" id="GO:0005886">
    <property type="term" value="C:plasma membrane"/>
    <property type="evidence" value="ECO:0007669"/>
    <property type="project" value="UniProtKB-ARBA"/>
</dbReference>
<dbReference type="PRINTS" id="PR00171">
    <property type="entry name" value="SUGRTRNSPORT"/>
</dbReference>
<feature type="transmembrane region" description="Helical" evidence="10">
    <location>
        <begin position="446"/>
        <end position="465"/>
    </location>
</feature>
<dbReference type="GO" id="GO:0010255">
    <property type="term" value="P:glucose mediated signaling pathway"/>
    <property type="evidence" value="ECO:0007669"/>
    <property type="project" value="UniProtKB-ARBA"/>
</dbReference>
<dbReference type="InterPro" id="IPR005829">
    <property type="entry name" value="Sugar_transporter_CS"/>
</dbReference>
<dbReference type="Pfam" id="PF00083">
    <property type="entry name" value="Sugar_tr"/>
    <property type="match status" value="1"/>
</dbReference>
<protein>
    <submittedName>
        <fullName evidence="12">General substrate transporter</fullName>
    </submittedName>
</protein>
<dbReference type="Proteomes" id="UP000799440">
    <property type="component" value="Unassembled WGS sequence"/>
</dbReference>
<dbReference type="InterPro" id="IPR036259">
    <property type="entry name" value="MFS_trans_sf"/>
</dbReference>
<organism evidence="12 13">
    <name type="scientific">Sporormia fimetaria CBS 119925</name>
    <dbReference type="NCBI Taxonomy" id="1340428"/>
    <lineage>
        <taxon>Eukaryota</taxon>
        <taxon>Fungi</taxon>
        <taxon>Dikarya</taxon>
        <taxon>Ascomycota</taxon>
        <taxon>Pezizomycotina</taxon>
        <taxon>Dothideomycetes</taxon>
        <taxon>Pleosporomycetidae</taxon>
        <taxon>Pleosporales</taxon>
        <taxon>Sporormiaceae</taxon>
        <taxon>Sporormia</taxon>
    </lineage>
</organism>
<feature type="transmembrane region" description="Helical" evidence="10">
    <location>
        <begin position="125"/>
        <end position="147"/>
    </location>
</feature>
<keyword evidence="4 10" id="KW-0812">Transmembrane</keyword>
<dbReference type="OrthoDB" id="6612291at2759"/>
<feature type="transmembrane region" description="Helical" evidence="10">
    <location>
        <begin position="12"/>
        <end position="36"/>
    </location>
</feature>
<keyword evidence="13" id="KW-1185">Reference proteome</keyword>
<dbReference type="GO" id="GO:0005351">
    <property type="term" value="F:carbohydrate:proton symporter activity"/>
    <property type="evidence" value="ECO:0007669"/>
    <property type="project" value="TreeGrafter"/>
</dbReference>
<name>A0A6A6VAS9_9PLEO</name>
<dbReference type="InterPro" id="IPR005828">
    <property type="entry name" value="MFS_sugar_transport-like"/>
</dbReference>
<dbReference type="CDD" id="cd17356">
    <property type="entry name" value="MFS_HXT"/>
    <property type="match status" value="1"/>
</dbReference>
<accession>A0A6A6VAS9</accession>
<feature type="transmembrane region" description="Helical" evidence="10">
    <location>
        <begin position="73"/>
        <end position="93"/>
    </location>
</feature>
<dbReference type="EMBL" id="MU006571">
    <property type="protein sequence ID" value="KAF2747702.1"/>
    <property type="molecule type" value="Genomic_DNA"/>
</dbReference>
<dbReference type="NCBIfam" id="TIGR00879">
    <property type="entry name" value="SP"/>
    <property type="match status" value="1"/>
</dbReference>
<dbReference type="FunFam" id="1.20.1250.20:FF:000115">
    <property type="entry name" value="High-affinity glucose transporter"/>
    <property type="match status" value="1"/>
</dbReference>
<dbReference type="PROSITE" id="PS00217">
    <property type="entry name" value="SUGAR_TRANSPORT_2"/>
    <property type="match status" value="1"/>
</dbReference>
<feature type="region of interest" description="Disordered" evidence="9">
    <location>
        <begin position="515"/>
        <end position="539"/>
    </location>
</feature>
<evidence type="ECO:0000259" key="11">
    <source>
        <dbReference type="PROSITE" id="PS50850"/>
    </source>
</evidence>
<dbReference type="InterPro" id="IPR050360">
    <property type="entry name" value="MFS_Sugar_Transporters"/>
</dbReference>
<dbReference type="PANTHER" id="PTHR48022:SF17">
    <property type="entry name" value="HEXOSE TRANSPORTER"/>
    <property type="match status" value="1"/>
</dbReference>
<gene>
    <name evidence="12" type="ORF">M011DRAFT_494097</name>
</gene>